<dbReference type="FunFam" id="3.10.20.80:FF:000001">
    <property type="entry name" value="Translation initiation factor IF-3"/>
    <property type="match status" value="1"/>
</dbReference>
<evidence type="ECO:0000256" key="5">
    <source>
        <dbReference type="NCBIfam" id="TIGR00168"/>
    </source>
</evidence>
<dbReference type="SUPFAM" id="SSF55200">
    <property type="entry name" value="Translation initiation factor IF3, C-terminal domain"/>
    <property type="match status" value="1"/>
</dbReference>
<dbReference type="SUPFAM" id="SSF54364">
    <property type="entry name" value="Translation initiation factor IF3, N-terminal domain"/>
    <property type="match status" value="1"/>
</dbReference>
<dbReference type="Pfam" id="PF05198">
    <property type="entry name" value="IF3_N"/>
    <property type="match status" value="1"/>
</dbReference>
<proteinExistence type="inferred from homology"/>
<name>A0A419DAV1_9BACT</name>
<comment type="caution">
    <text evidence="8">The sequence shown here is derived from an EMBL/GenBank/DDBJ whole genome shotgun (WGS) entry which is preliminary data.</text>
</comment>
<dbReference type="InterPro" id="IPR019815">
    <property type="entry name" value="Translation_initiation_fac_3_C"/>
</dbReference>
<organism evidence="8 9">
    <name type="scientific">candidate division WS5 bacterium</name>
    <dbReference type="NCBI Taxonomy" id="2093353"/>
    <lineage>
        <taxon>Bacteria</taxon>
        <taxon>candidate division WS5</taxon>
    </lineage>
</organism>
<protein>
    <recommendedName>
        <fullName evidence="4 5">Translation initiation factor IF-3</fullName>
    </recommendedName>
</protein>
<keyword evidence="3 4" id="KW-0648">Protein biosynthesis</keyword>
<dbReference type="GO" id="GO:0003743">
    <property type="term" value="F:translation initiation factor activity"/>
    <property type="evidence" value="ECO:0007669"/>
    <property type="project" value="UniProtKB-UniRule"/>
</dbReference>
<dbReference type="HAMAP" id="MF_00080">
    <property type="entry name" value="IF_3"/>
    <property type="match status" value="1"/>
</dbReference>
<sequence>MSINRRLNHQIKASQVRLIGKDGEQLGVVSLSEALRRAEEEGFDLVEISPAANPPVVKIIDWGKFKYEQQKASRTQKKKQKTVEVKGIRLSAKIGEHDLQTKAKHARKFLESGNKVKIRLFFKGREIVHKDIGENVLKKFSRELEDVAKIDQDITFSGREVSMILSPKKTD</sequence>
<dbReference type="NCBIfam" id="TIGR00168">
    <property type="entry name" value="infC"/>
    <property type="match status" value="1"/>
</dbReference>
<feature type="domain" description="Translation initiation factor 3 N-terminal" evidence="7">
    <location>
        <begin position="8"/>
        <end position="75"/>
    </location>
</feature>
<gene>
    <name evidence="4" type="primary">infC</name>
    <name evidence="8" type="ORF">C4544_05490</name>
</gene>
<dbReference type="AlphaFoldDB" id="A0A419DAV1"/>
<comment type="subunit">
    <text evidence="4">Monomer.</text>
</comment>
<dbReference type="InterPro" id="IPR019814">
    <property type="entry name" value="Translation_initiation_fac_3_N"/>
</dbReference>
<dbReference type="GO" id="GO:0016020">
    <property type="term" value="C:membrane"/>
    <property type="evidence" value="ECO:0007669"/>
    <property type="project" value="TreeGrafter"/>
</dbReference>
<evidence type="ECO:0000256" key="3">
    <source>
        <dbReference type="ARBA" id="ARBA00022917"/>
    </source>
</evidence>
<evidence type="ECO:0000313" key="8">
    <source>
        <dbReference type="EMBL" id="RJO60200.1"/>
    </source>
</evidence>
<dbReference type="Gene3D" id="3.30.110.10">
    <property type="entry name" value="Translation initiation factor 3 (IF-3), C-terminal domain"/>
    <property type="match status" value="1"/>
</dbReference>
<keyword evidence="2 4" id="KW-0396">Initiation factor</keyword>
<evidence type="ECO:0000313" key="9">
    <source>
        <dbReference type="Proteomes" id="UP000285655"/>
    </source>
</evidence>
<dbReference type="Gene3D" id="3.10.20.80">
    <property type="entry name" value="Translation initiation factor 3 (IF-3), N-terminal domain"/>
    <property type="match status" value="1"/>
</dbReference>
<accession>A0A419DAV1</accession>
<dbReference type="Proteomes" id="UP000285655">
    <property type="component" value="Unassembled WGS sequence"/>
</dbReference>
<dbReference type="InterPro" id="IPR036788">
    <property type="entry name" value="T_IF-3_C_sf"/>
</dbReference>
<evidence type="ECO:0000259" key="6">
    <source>
        <dbReference type="Pfam" id="PF00707"/>
    </source>
</evidence>
<evidence type="ECO:0000256" key="2">
    <source>
        <dbReference type="ARBA" id="ARBA00022540"/>
    </source>
</evidence>
<dbReference type="GO" id="GO:0043022">
    <property type="term" value="F:ribosome binding"/>
    <property type="evidence" value="ECO:0007669"/>
    <property type="project" value="UniProtKB-ARBA"/>
</dbReference>
<dbReference type="GO" id="GO:0032790">
    <property type="term" value="P:ribosome disassembly"/>
    <property type="evidence" value="ECO:0007669"/>
    <property type="project" value="TreeGrafter"/>
</dbReference>
<comment type="function">
    <text evidence="4">IF-3 binds to the 30S ribosomal subunit and shifts the equilibrium between 70S ribosomes and their 50S and 30S subunits in favor of the free subunits, thus enhancing the availability of 30S subunits on which protein synthesis initiation begins.</text>
</comment>
<comment type="similarity">
    <text evidence="1 4">Belongs to the IF-3 family.</text>
</comment>
<dbReference type="FunFam" id="3.30.110.10:FF:000001">
    <property type="entry name" value="Translation initiation factor IF-3"/>
    <property type="match status" value="1"/>
</dbReference>
<evidence type="ECO:0000256" key="1">
    <source>
        <dbReference type="ARBA" id="ARBA00005439"/>
    </source>
</evidence>
<dbReference type="PANTHER" id="PTHR10938:SF0">
    <property type="entry name" value="TRANSLATION INITIATION FACTOR IF-3, MITOCHONDRIAL"/>
    <property type="match status" value="1"/>
</dbReference>
<dbReference type="EMBL" id="QZJW01000050">
    <property type="protein sequence ID" value="RJO60200.1"/>
    <property type="molecule type" value="Genomic_DNA"/>
</dbReference>
<evidence type="ECO:0000259" key="7">
    <source>
        <dbReference type="Pfam" id="PF05198"/>
    </source>
</evidence>
<dbReference type="InterPro" id="IPR001288">
    <property type="entry name" value="Translation_initiation_fac_3"/>
</dbReference>
<comment type="subcellular location">
    <subcellularLocation>
        <location evidence="4">Cytoplasm</location>
    </subcellularLocation>
</comment>
<dbReference type="Pfam" id="PF00707">
    <property type="entry name" value="IF3_C"/>
    <property type="match status" value="1"/>
</dbReference>
<dbReference type="InterPro" id="IPR036787">
    <property type="entry name" value="T_IF-3_N_sf"/>
</dbReference>
<feature type="domain" description="Translation initiation factor 3 C-terminal" evidence="6">
    <location>
        <begin position="83"/>
        <end position="168"/>
    </location>
</feature>
<reference evidence="8 9" key="1">
    <citation type="journal article" date="2017" name="ISME J.">
        <title>Energy and carbon metabolisms in a deep terrestrial subsurface fluid microbial community.</title>
        <authorList>
            <person name="Momper L."/>
            <person name="Jungbluth S.P."/>
            <person name="Lee M.D."/>
            <person name="Amend J.P."/>
        </authorList>
    </citation>
    <scope>NUCLEOTIDE SEQUENCE [LARGE SCALE GENOMIC DNA]</scope>
    <source>
        <strain evidence="8">SURF_29</strain>
    </source>
</reference>
<keyword evidence="4" id="KW-0963">Cytoplasm</keyword>
<dbReference type="PANTHER" id="PTHR10938">
    <property type="entry name" value="TRANSLATION INITIATION FACTOR IF-3"/>
    <property type="match status" value="1"/>
</dbReference>
<dbReference type="GO" id="GO:0005829">
    <property type="term" value="C:cytosol"/>
    <property type="evidence" value="ECO:0007669"/>
    <property type="project" value="TreeGrafter"/>
</dbReference>
<evidence type="ECO:0000256" key="4">
    <source>
        <dbReference type="HAMAP-Rule" id="MF_00080"/>
    </source>
</evidence>